<dbReference type="PANTHER" id="PTHR44757:SF2">
    <property type="entry name" value="BIOFILM ARCHITECTURE MAINTENANCE PROTEIN MBAA"/>
    <property type="match status" value="1"/>
</dbReference>
<dbReference type="SMART" id="SM00448">
    <property type="entry name" value="REC"/>
    <property type="match status" value="1"/>
</dbReference>
<dbReference type="Gene3D" id="3.30.450.20">
    <property type="entry name" value="PAS domain"/>
    <property type="match status" value="3"/>
</dbReference>
<feature type="domain" description="GGDEF" evidence="7">
    <location>
        <begin position="540"/>
        <end position="667"/>
    </location>
</feature>
<reference evidence="8 9" key="1">
    <citation type="submission" date="2016-11" db="EMBL/GenBank/DDBJ databases">
        <authorList>
            <person name="Jaros S."/>
            <person name="Januszkiewicz K."/>
            <person name="Wedrychowicz H."/>
        </authorList>
    </citation>
    <scope>NUCLEOTIDE SEQUENCE [LARGE SCALE GENOMIC DNA]</scope>
    <source>
        <strain evidence="8 9">DSM 17918</strain>
    </source>
</reference>
<dbReference type="SUPFAM" id="SSF52172">
    <property type="entry name" value="CheY-like"/>
    <property type="match status" value="1"/>
</dbReference>
<dbReference type="SUPFAM" id="SSF55073">
    <property type="entry name" value="Nucleotide cyclase"/>
    <property type="match status" value="1"/>
</dbReference>
<dbReference type="InterPro" id="IPR000014">
    <property type="entry name" value="PAS"/>
</dbReference>
<dbReference type="InterPro" id="IPR011006">
    <property type="entry name" value="CheY-like_superfamily"/>
</dbReference>
<dbReference type="GO" id="GO:0000160">
    <property type="term" value="P:phosphorelay signal transduction system"/>
    <property type="evidence" value="ECO:0007669"/>
    <property type="project" value="InterPro"/>
</dbReference>
<keyword evidence="3" id="KW-0597">Phosphoprotein</keyword>
<dbReference type="CDD" id="cd00130">
    <property type="entry name" value="PAS"/>
    <property type="match status" value="3"/>
</dbReference>
<evidence type="ECO:0000313" key="8">
    <source>
        <dbReference type="EMBL" id="SHF00539.1"/>
    </source>
</evidence>
<gene>
    <name evidence="8" type="ORF">SAMN02746089_01152</name>
</gene>
<dbReference type="RefSeq" id="WP_073342622.1">
    <property type="nucleotide sequence ID" value="NZ_FQVH01000009.1"/>
</dbReference>
<feature type="domain" description="PAC" evidence="6">
    <location>
        <begin position="323"/>
        <end position="378"/>
    </location>
</feature>
<comment type="function">
    <text evidence="2">May play the central regulatory role in sporulation. It may be an element of the effector pathway responsible for the activation of sporulation genes in response to nutritional stress. Spo0A may act in concert with spo0H (a sigma factor) to control the expression of some genes that are critical to the sporulation process.</text>
</comment>
<dbReference type="Gene3D" id="3.30.70.270">
    <property type="match status" value="1"/>
</dbReference>
<dbReference type="Proteomes" id="UP000184088">
    <property type="component" value="Unassembled WGS sequence"/>
</dbReference>
<accession>A0A1M4Y4D9</accession>
<dbReference type="PROSITE" id="PS50113">
    <property type="entry name" value="PAC"/>
    <property type="match status" value="2"/>
</dbReference>
<dbReference type="AlphaFoldDB" id="A0A1M4Y4D9"/>
<dbReference type="GO" id="GO:0006355">
    <property type="term" value="P:regulation of DNA-templated transcription"/>
    <property type="evidence" value="ECO:0007669"/>
    <property type="project" value="InterPro"/>
</dbReference>
<dbReference type="NCBIfam" id="TIGR00254">
    <property type="entry name" value="GGDEF"/>
    <property type="match status" value="1"/>
</dbReference>
<name>A0A1M4Y4D9_9THEO</name>
<organism evidence="8 9">
    <name type="scientific">Caldanaerobius fijiensis DSM 17918</name>
    <dbReference type="NCBI Taxonomy" id="1121256"/>
    <lineage>
        <taxon>Bacteria</taxon>
        <taxon>Bacillati</taxon>
        <taxon>Bacillota</taxon>
        <taxon>Clostridia</taxon>
        <taxon>Thermoanaerobacterales</taxon>
        <taxon>Thermoanaerobacteraceae</taxon>
        <taxon>Caldanaerobius</taxon>
    </lineage>
</organism>
<protein>
    <recommendedName>
        <fullName evidence="1">Stage 0 sporulation protein A homolog</fullName>
    </recommendedName>
</protein>
<dbReference type="SMART" id="SM00267">
    <property type="entry name" value="GGDEF"/>
    <property type="match status" value="1"/>
</dbReference>
<dbReference type="InterPro" id="IPR000700">
    <property type="entry name" value="PAS-assoc_C"/>
</dbReference>
<dbReference type="InterPro" id="IPR052155">
    <property type="entry name" value="Biofilm_reg_signaling"/>
</dbReference>
<dbReference type="PROSITE" id="PS50110">
    <property type="entry name" value="RESPONSE_REGULATORY"/>
    <property type="match status" value="1"/>
</dbReference>
<evidence type="ECO:0000256" key="3">
    <source>
        <dbReference type="PROSITE-ProRule" id="PRU00169"/>
    </source>
</evidence>
<feature type="domain" description="Response regulatory" evidence="4">
    <location>
        <begin position="7"/>
        <end position="122"/>
    </location>
</feature>
<evidence type="ECO:0000259" key="5">
    <source>
        <dbReference type="PROSITE" id="PS50112"/>
    </source>
</evidence>
<dbReference type="NCBIfam" id="TIGR00229">
    <property type="entry name" value="sensory_box"/>
    <property type="match status" value="3"/>
</dbReference>
<dbReference type="STRING" id="1121256.SAMN02746089_01152"/>
<dbReference type="PANTHER" id="PTHR44757">
    <property type="entry name" value="DIGUANYLATE CYCLASE DGCP"/>
    <property type="match status" value="1"/>
</dbReference>
<dbReference type="SMART" id="SM00091">
    <property type="entry name" value="PAS"/>
    <property type="match status" value="3"/>
</dbReference>
<dbReference type="CDD" id="cd01949">
    <property type="entry name" value="GGDEF"/>
    <property type="match status" value="1"/>
</dbReference>
<feature type="domain" description="PAS" evidence="5">
    <location>
        <begin position="134"/>
        <end position="178"/>
    </location>
</feature>
<dbReference type="InterPro" id="IPR035965">
    <property type="entry name" value="PAS-like_dom_sf"/>
</dbReference>
<feature type="domain" description="PAC" evidence="6">
    <location>
        <begin position="458"/>
        <end position="508"/>
    </location>
</feature>
<dbReference type="Pfam" id="PF00990">
    <property type="entry name" value="GGDEF"/>
    <property type="match status" value="1"/>
</dbReference>
<evidence type="ECO:0000259" key="4">
    <source>
        <dbReference type="PROSITE" id="PS50110"/>
    </source>
</evidence>
<dbReference type="InterPro" id="IPR043128">
    <property type="entry name" value="Rev_trsase/Diguanyl_cyclase"/>
</dbReference>
<dbReference type="SUPFAM" id="SSF55785">
    <property type="entry name" value="PYP-like sensor domain (PAS domain)"/>
    <property type="match status" value="3"/>
</dbReference>
<dbReference type="SMART" id="SM00086">
    <property type="entry name" value="PAC"/>
    <property type="match status" value="3"/>
</dbReference>
<dbReference type="EMBL" id="FQVH01000009">
    <property type="protein sequence ID" value="SHF00539.1"/>
    <property type="molecule type" value="Genomic_DNA"/>
</dbReference>
<evidence type="ECO:0000256" key="2">
    <source>
        <dbReference type="ARBA" id="ARBA00024867"/>
    </source>
</evidence>
<feature type="modified residue" description="4-aspartylphosphate" evidence="3">
    <location>
        <position position="57"/>
    </location>
</feature>
<dbReference type="InterPro" id="IPR001610">
    <property type="entry name" value="PAC"/>
</dbReference>
<dbReference type="PROSITE" id="PS50887">
    <property type="entry name" value="GGDEF"/>
    <property type="match status" value="1"/>
</dbReference>
<proteinExistence type="predicted"/>
<evidence type="ECO:0000259" key="7">
    <source>
        <dbReference type="PROSITE" id="PS50887"/>
    </source>
</evidence>
<evidence type="ECO:0000313" key="9">
    <source>
        <dbReference type="Proteomes" id="UP000184088"/>
    </source>
</evidence>
<dbReference type="InterPro" id="IPR001789">
    <property type="entry name" value="Sig_transdc_resp-reg_receiver"/>
</dbReference>
<dbReference type="InterPro" id="IPR000160">
    <property type="entry name" value="GGDEF_dom"/>
</dbReference>
<dbReference type="InterPro" id="IPR029787">
    <property type="entry name" value="Nucleotide_cyclase"/>
</dbReference>
<dbReference type="CDD" id="cd17534">
    <property type="entry name" value="REC_DC-like"/>
    <property type="match status" value="1"/>
</dbReference>
<dbReference type="Pfam" id="PF00072">
    <property type="entry name" value="Response_reg"/>
    <property type="match status" value="1"/>
</dbReference>
<feature type="domain" description="PAS" evidence="5">
    <location>
        <begin position="379"/>
        <end position="426"/>
    </location>
</feature>
<evidence type="ECO:0000256" key="1">
    <source>
        <dbReference type="ARBA" id="ARBA00018672"/>
    </source>
</evidence>
<keyword evidence="9" id="KW-1185">Reference proteome</keyword>
<dbReference type="PROSITE" id="PS50112">
    <property type="entry name" value="PAS"/>
    <property type="match status" value="2"/>
</dbReference>
<dbReference type="FunFam" id="3.30.70.270:FF:000001">
    <property type="entry name" value="Diguanylate cyclase domain protein"/>
    <property type="match status" value="1"/>
</dbReference>
<dbReference type="OrthoDB" id="9783388at2"/>
<dbReference type="Gene3D" id="3.40.50.2300">
    <property type="match status" value="1"/>
</dbReference>
<dbReference type="Pfam" id="PF13426">
    <property type="entry name" value="PAS_9"/>
    <property type="match status" value="3"/>
</dbReference>
<sequence length="667" mass="76563">MNTASRRILIVEDSRLNAQITADILKKYGYQAEIVRTGEEAVEKVKSEQNPDLILMDIELGGEIDGIETTRIIQQFTDIPVLFLTANTSKELMEKIRSVTGYGYIVKGVDEHVLISVIEMAFKLREANVLLRKDQELFRNLFETDKAIMLLVDPESGQIIEANKAACSFYGYPKETLLRMNIEAIVSSFDIAAAEKFKETLTKGCDSKVCVHRIANGEERVVEMYSSPIHHEGKILVYLIIFDITARWQTEEELKFYRYLFENSLNETYIFHPETLKFIAANRGARENLGYTQEELSKMTPLDLKPEFDLESFKELLSTLAEGKKEYIVFNTVHRRKDGSLYPVEAHLQLVEYMNRKVYIMLIIDITERKAMEEELREQNEVLATITEYAHDAIIMINDEGNITFWNPAAEKLLGYSKEEVMGKELHRLVIGDESLYKLYKEGLKKFQLSGKGSAVGKMIELKAKHKDGHEIDVELSLSAVKINSTWHAVGILRDITERKKFEELIYRQSITDPLTNIYNRRFFMQMLEREIDRTKRNGRPFSLVMFDLDHFKKINDSFGHATGDMVLKKVAETVKKRIRKTDCFARWGGEEFVIVLPETSVKDATRLAEELREQINNMVLPGVGYVTASFGVAGFRTSDTIDSILMRVDDMLYEAKAAGRNCVKSE</sequence>
<evidence type="ECO:0000259" key="6">
    <source>
        <dbReference type="PROSITE" id="PS50113"/>
    </source>
</evidence>